<accession>A0A0D0AQT0</accession>
<dbReference type="InParanoid" id="A0A0D0AQT0"/>
<dbReference type="EMBL" id="KN835512">
    <property type="protein sequence ID" value="KIK36632.1"/>
    <property type="molecule type" value="Genomic_DNA"/>
</dbReference>
<reference evidence="2" key="2">
    <citation type="submission" date="2015-01" db="EMBL/GenBank/DDBJ databases">
        <title>Evolutionary Origins and Diversification of the Mycorrhizal Mutualists.</title>
        <authorList>
            <consortium name="DOE Joint Genome Institute"/>
            <consortium name="Mycorrhizal Genomics Consortium"/>
            <person name="Kohler A."/>
            <person name="Kuo A."/>
            <person name="Nagy L.G."/>
            <person name="Floudas D."/>
            <person name="Copeland A."/>
            <person name="Barry K.W."/>
            <person name="Cichocki N."/>
            <person name="Veneault-Fourrey C."/>
            <person name="LaButti K."/>
            <person name="Lindquist E.A."/>
            <person name="Lipzen A."/>
            <person name="Lundell T."/>
            <person name="Morin E."/>
            <person name="Murat C."/>
            <person name="Riley R."/>
            <person name="Ohm R."/>
            <person name="Sun H."/>
            <person name="Tunlid A."/>
            <person name="Henrissat B."/>
            <person name="Grigoriev I.V."/>
            <person name="Hibbett D.S."/>
            <person name="Martin F."/>
        </authorList>
    </citation>
    <scope>NUCLEOTIDE SEQUENCE [LARGE SCALE GENOMIC DNA]</scope>
    <source>
        <strain evidence="2">UH-Slu-Lm8-n1</strain>
    </source>
</reference>
<gene>
    <name evidence="1" type="ORF">CY34DRAFT_504067</name>
</gene>
<proteinExistence type="predicted"/>
<reference evidence="1 2" key="1">
    <citation type="submission" date="2014-04" db="EMBL/GenBank/DDBJ databases">
        <authorList>
            <consortium name="DOE Joint Genome Institute"/>
            <person name="Kuo A."/>
            <person name="Ruytinx J."/>
            <person name="Rineau F."/>
            <person name="Colpaert J."/>
            <person name="Kohler A."/>
            <person name="Nagy L.G."/>
            <person name="Floudas D."/>
            <person name="Copeland A."/>
            <person name="Barry K.W."/>
            <person name="Cichocki N."/>
            <person name="Veneault-Fourrey C."/>
            <person name="LaButti K."/>
            <person name="Lindquist E.A."/>
            <person name="Lipzen A."/>
            <person name="Lundell T."/>
            <person name="Morin E."/>
            <person name="Murat C."/>
            <person name="Sun H."/>
            <person name="Tunlid A."/>
            <person name="Henrissat B."/>
            <person name="Grigoriev I.V."/>
            <person name="Hibbett D.S."/>
            <person name="Martin F."/>
            <person name="Nordberg H.P."/>
            <person name="Cantor M.N."/>
            <person name="Hua S.X."/>
        </authorList>
    </citation>
    <scope>NUCLEOTIDE SEQUENCE [LARGE SCALE GENOMIC DNA]</scope>
    <source>
        <strain evidence="1 2">UH-Slu-Lm8-n1</strain>
    </source>
</reference>
<dbReference type="Proteomes" id="UP000054485">
    <property type="component" value="Unassembled WGS sequence"/>
</dbReference>
<sequence>MSARILLRGEYYRIGSYHCTLLLIYTPSFHNLPTSASATGVALSARIPIPHEYSWLKRRVIAISSTSPTRLFIGIPCRSRHFRTRSHRRGCQTTRSTPWLHLPFSTFGMVSDT</sequence>
<evidence type="ECO:0000313" key="1">
    <source>
        <dbReference type="EMBL" id="KIK36632.1"/>
    </source>
</evidence>
<dbReference type="AlphaFoldDB" id="A0A0D0AQT0"/>
<keyword evidence="2" id="KW-1185">Reference proteome</keyword>
<evidence type="ECO:0000313" key="2">
    <source>
        <dbReference type="Proteomes" id="UP000054485"/>
    </source>
</evidence>
<dbReference type="HOGENOM" id="CLU_2135194_0_0_1"/>
<name>A0A0D0AQT0_9AGAM</name>
<protein>
    <submittedName>
        <fullName evidence="1">Unplaced genomic scaffold CY34scaffold_381, whole genome shotgun sequence</fullName>
    </submittedName>
</protein>
<organism evidence="1 2">
    <name type="scientific">Suillus luteus UH-Slu-Lm8-n1</name>
    <dbReference type="NCBI Taxonomy" id="930992"/>
    <lineage>
        <taxon>Eukaryota</taxon>
        <taxon>Fungi</taxon>
        <taxon>Dikarya</taxon>
        <taxon>Basidiomycota</taxon>
        <taxon>Agaricomycotina</taxon>
        <taxon>Agaricomycetes</taxon>
        <taxon>Agaricomycetidae</taxon>
        <taxon>Boletales</taxon>
        <taxon>Suillineae</taxon>
        <taxon>Suillaceae</taxon>
        <taxon>Suillus</taxon>
    </lineage>
</organism>